<dbReference type="CDD" id="cd00067">
    <property type="entry name" value="GAL4"/>
    <property type="match status" value="1"/>
</dbReference>
<evidence type="ECO:0000313" key="6">
    <source>
        <dbReference type="EMBL" id="KAE8153138.1"/>
    </source>
</evidence>
<feature type="domain" description="Xylanolytic transcriptional activator regulatory" evidence="5">
    <location>
        <begin position="247"/>
        <end position="321"/>
    </location>
</feature>
<dbReference type="GO" id="GO:0008270">
    <property type="term" value="F:zinc ion binding"/>
    <property type="evidence" value="ECO:0007669"/>
    <property type="project" value="InterPro"/>
</dbReference>
<evidence type="ECO:0000256" key="3">
    <source>
        <dbReference type="ARBA" id="ARBA00023242"/>
    </source>
</evidence>
<dbReference type="InterPro" id="IPR001138">
    <property type="entry name" value="Zn2Cys6_DnaBD"/>
</dbReference>
<keyword evidence="1" id="KW-0805">Transcription regulation</keyword>
<keyword evidence="7" id="KW-1185">Reference proteome</keyword>
<protein>
    <submittedName>
        <fullName evidence="6">Fungal-specific transcription factor domain-containing protein</fullName>
    </submittedName>
</protein>
<keyword evidence="2" id="KW-0804">Transcription</keyword>
<dbReference type="GO" id="GO:0005634">
    <property type="term" value="C:nucleus"/>
    <property type="evidence" value="ECO:0007669"/>
    <property type="project" value="TreeGrafter"/>
</dbReference>
<accession>A0A5N6U3H9</accession>
<dbReference type="GO" id="GO:0006351">
    <property type="term" value="P:DNA-templated transcription"/>
    <property type="evidence" value="ECO:0007669"/>
    <property type="project" value="InterPro"/>
</dbReference>
<evidence type="ECO:0000259" key="5">
    <source>
        <dbReference type="SMART" id="SM00906"/>
    </source>
</evidence>
<dbReference type="OrthoDB" id="3364175at2759"/>
<dbReference type="GO" id="GO:0000981">
    <property type="term" value="F:DNA-binding transcription factor activity, RNA polymerase II-specific"/>
    <property type="evidence" value="ECO:0007669"/>
    <property type="project" value="InterPro"/>
</dbReference>
<reference evidence="6 7" key="1">
    <citation type="submission" date="2019-04" db="EMBL/GenBank/DDBJ databases">
        <title>Friends and foes A comparative genomics study of 23 Aspergillus species from section Flavi.</title>
        <authorList>
            <consortium name="DOE Joint Genome Institute"/>
            <person name="Kjaerbolling I."/>
            <person name="Vesth T."/>
            <person name="Frisvad J.C."/>
            <person name="Nybo J.L."/>
            <person name="Theobald S."/>
            <person name="Kildgaard S."/>
            <person name="Isbrandt T."/>
            <person name="Kuo A."/>
            <person name="Sato A."/>
            <person name="Lyhne E.K."/>
            <person name="Kogle M.E."/>
            <person name="Wiebenga A."/>
            <person name="Kun R.S."/>
            <person name="Lubbers R.J."/>
            <person name="Makela M.R."/>
            <person name="Barry K."/>
            <person name="Chovatia M."/>
            <person name="Clum A."/>
            <person name="Daum C."/>
            <person name="Haridas S."/>
            <person name="He G."/>
            <person name="LaButti K."/>
            <person name="Lipzen A."/>
            <person name="Mondo S."/>
            <person name="Riley R."/>
            <person name="Salamov A."/>
            <person name="Simmons B.A."/>
            <person name="Magnuson J.K."/>
            <person name="Henrissat B."/>
            <person name="Mortensen U.H."/>
            <person name="Larsen T.O."/>
            <person name="Devries R.P."/>
            <person name="Grigoriev I.V."/>
            <person name="Machida M."/>
            <person name="Baker S.E."/>
            <person name="Andersen M.R."/>
        </authorList>
    </citation>
    <scope>NUCLEOTIDE SEQUENCE [LARGE SCALE GENOMIC DNA]</scope>
    <source>
        <strain evidence="6 7">IBT 18842</strain>
    </source>
</reference>
<dbReference type="AlphaFoldDB" id="A0A5N6U3H9"/>
<name>A0A5N6U3H9_ASPAV</name>
<evidence type="ECO:0000256" key="4">
    <source>
        <dbReference type="SAM" id="MobiDB-lite"/>
    </source>
</evidence>
<dbReference type="PANTHER" id="PTHR47424">
    <property type="entry name" value="REGULATORY PROTEIN GAL4"/>
    <property type="match status" value="1"/>
</dbReference>
<dbReference type="PANTHER" id="PTHR47424:SF2">
    <property type="entry name" value="TRANSCRIPTION FACTOR DOMAIN-CONTAINING PROTEIN-RELATED"/>
    <property type="match status" value="1"/>
</dbReference>
<dbReference type="CDD" id="cd12148">
    <property type="entry name" value="fungal_TF_MHR"/>
    <property type="match status" value="1"/>
</dbReference>
<dbReference type="InterPro" id="IPR007219">
    <property type="entry name" value="XnlR_reg_dom"/>
</dbReference>
<dbReference type="GO" id="GO:0000435">
    <property type="term" value="P:positive regulation of transcription from RNA polymerase II promoter by galactose"/>
    <property type="evidence" value="ECO:0007669"/>
    <property type="project" value="TreeGrafter"/>
</dbReference>
<evidence type="ECO:0000313" key="7">
    <source>
        <dbReference type="Proteomes" id="UP000325780"/>
    </source>
</evidence>
<evidence type="ECO:0000256" key="1">
    <source>
        <dbReference type="ARBA" id="ARBA00023015"/>
    </source>
</evidence>
<feature type="region of interest" description="Disordered" evidence="4">
    <location>
        <begin position="61"/>
        <end position="133"/>
    </location>
</feature>
<dbReference type="Pfam" id="PF04082">
    <property type="entry name" value="Fungal_trans"/>
    <property type="match status" value="1"/>
</dbReference>
<dbReference type="InterPro" id="IPR051127">
    <property type="entry name" value="Fungal_SecMet_Regulators"/>
</dbReference>
<dbReference type="GO" id="GO:0000978">
    <property type="term" value="F:RNA polymerase II cis-regulatory region sequence-specific DNA binding"/>
    <property type="evidence" value="ECO:0007669"/>
    <property type="project" value="TreeGrafter"/>
</dbReference>
<gene>
    <name evidence="6" type="ORF">BDV25DRAFT_169482</name>
</gene>
<sequence length="604" mass="67179">MPKAGRATPGPHELRACTECRCSGSSPCTYCARSRKTCVFGPALSRTPLTRKINPDLDIEAPLNRTDDNLEGDSTGPFKSSNGIDSEIESATLPGDRFEWREASLTSPSGPQRSPLDGMASLPSERTESGYLDSSGTAILRTISDLIPANNGSRADQQEDISPTNANQTGSPALLINFANAAALDGLIDAYFMWYTLEGSEVEQSVYYTAARSRMSMRMLESGTLLSVQVFLLMGNYLQKRDRPNTGYNFSGIAYRMALGLGLYREPPGGATSDTLHNGRRRVVWWIIYCFDSGLSLTTGRPLTVSDSFIETRLPRNIDDADCMLESHLPPPVEHPTVYSAIIAQARLASIGNAVFSQLISASNKTPWDLRISRSIDYQFKAWRLSLPAYFTAQDVPNWFRGPRTIIIWKEQNLRMMLWWGSQQRCNLPSDKQEAQSLCHFTAIETIQEITNFSHDNPDALHTGLSWYATYFLFQATIVLSIHHLQSPQPLGTDSIEVAQELWHSSISRSRECLASLSNHNKAATRCLAVLDRIRNQSQLERAASTELANLQTDFSHLHTIPEERPAPLAVDPTLQMFFEDSTWDNDIFEGLNGFPGTGELDTF</sequence>
<organism evidence="6 7">
    <name type="scientific">Aspergillus avenaceus</name>
    <dbReference type="NCBI Taxonomy" id="36643"/>
    <lineage>
        <taxon>Eukaryota</taxon>
        <taxon>Fungi</taxon>
        <taxon>Dikarya</taxon>
        <taxon>Ascomycota</taxon>
        <taxon>Pezizomycotina</taxon>
        <taxon>Eurotiomycetes</taxon>
        <taxon>Eurotiomycetidae</taxon>
        <taxon>Eurotiales</taxon>
        <taxon>Aspergillaceae</taxon>
        <taxon>Aspergillus</taxon>
        <taxon>Aspergillus subgen. Circumdati</taxon>
    </lineage>
</organism>
<proteinExistence type="predicted"/>
<keyword evidence="3" id="KW-0539">Nucleus</keyword>
<dbReference type="SMART" id="SM00906">
    <property type="entry name" value="Fungal_trans"/>
    <property type="match status" value="1"/>
</dbReference>
<dbReference type="EMBL" id="ML742043">
    <property type="protein sequence ID" value="KAE8153138.1"/>
    <property type="molecule type" value="Genomic_DNA"/>
</dbReference>
<dbReference type="Proteomes" id="UP000325780">
    <property type="component" value="Unassembled WGS sequence"/>
</dbReference>
<evidence type="ECO:0000256" key="2">
    <source>
        <dbReference type="ARBA" id="ARBA00023163"/>
    </source>
</evidence>